<dbReference type="SUPFAM" id="SSF160113">
    <property type="entry name" value="YegP-like"/>
    <property type="match status" value="2"/>
</dbReference>
<organism evidence="3 4">
    <name type="scientific">Actinomycetospora chlora</name>
    <dbReference type="NCBI Taxonomy" id="663608"/>
    <lineage>
        <taxon>Bacteria</taxon>
        <taxon>Bacillati</taxon>
        <taxon>Actinomycetota</taxon>
        <taxon>Actinomycetes</taxon>
        <taxon>Pseudonocardiales</taxon>
        <taxon>Pseudonocardiaceae</taxon>
        <taxon>Actinomycetospora</taxon>
    </lineage>
</organism>
<reference evidence="4" key="1">
    <citation type="journal article" date="2019" name="Int. J. Syst. Evol. Microbiol.">
        <title>The Global Catalogue of Microorganisms (GCM) 10K type strain sequencing project: providing services to taxonomists for standard genome sequencing and annotation.</title>
        <authorList>
            <consortium name="The Broad Institute Genomics Platform"/>
            <consortium name="The Broad Institute Genome Sequencing Center for Infectious Disease"/>
            <person name="Wu L."/>
            <person name="Ma J."/>
        </authorList>
    </citation>
    <scope>NUCLEOTIDE SEQUENCE [LARGE SCALE GENOMIC DNA]</scope>
    <source>
        <strain evidence="4">JCM 17979</strain>
    </source>
</reference>
<name>A0ABP9BU87_9PSEU</name>
<dbReference type="EMBL" id="BAABHO010000034">
    <property type="protein sequence ID" value="GAA4798726.1"/>
    <property type="molecule type" value="Genomic_DNA"/>
</dbReference>
<dbReference type="Gene3D" id="3.30.160.160">
    <property type="entry name" value="YegP-like"/>
    <property type="match status" value="2"/>
</dbReference>
<keyword evidence="4" id="KW-1185">Reference proteome</keyword>
<feature type="region of interest" description="Disordered" evidence="1">
    <location>
        <begin position="108"/>
        <end position="128"/>
    </location>
</feature>
<feature type="region of interest" description="Disordered" evidence="1">
    <location>
        <begin position="39"/>
        <end position="69"/>
    </location>
</feature>
<dbReference type="PANTHER" id="PTHR40606">
    <property type="match status" value="1"/>
</dbReference>
<dbReference type="InterPro" id="IPR051141">
    <property type="entry name" value="UPF0339_domain"/>
</dbReference>
<protein>
    <recommendedName>
        <fullName evidence="2">DUF1508 domain-containing protein</fullName>
    </recommendedName>
</protein>
<feature type="domain" description="DUF1508" evidence="2">
    <location>
        <begin position="4"/>
        <end position="48"/>
    </location>
</feature>
<dbReference type="Proteomes" id="UP001500928">
    <property type="component" value="Unassembled WGS sequence"/>
</dbReference>
<evidence type="ECO:0000313" key="4">
    <source>
        <dbReference type="Proteomes" id="UP001500928"/>
    </source>
</evidence>
<sequence>MYEDKSGKFRFRLKASNGQIVASGEAYESMAAARRGAEAVAHAAETAPSIPDSSGNETRGPEPRSGVGRFEVYQDRAGKYRFRLKASNGQIIASGEAYETRAAAIKGAESVKNAATGAKSQRNQRRKA</sequence>
<evidence type="ECO:0000256" key="1">
    <source>
        <dbReference type="SAM" id="MobiDB-lite"/>
    </source>
</evidence>
<gene>
    <name evidence="3" type="ORF">GCM10023200_39290</name>
</gene>
<dbReference type="PANTHER" id="PTHR40606:SF1">
    <property type="entry name" value="UPF0339 PROTEIN YEGP"/>
    <property type="match status" value="1"/>
</dbReference>
<evidence type="ECO:0000259" key="2">
    <source>
        <dbReference type="Pfam" id="PF07411"/>
    </source>
</evidence>
<dbReference type="InterPro" id="IPR010879">
    <property type="entry name" value="DUF1508"/>
</dbReference>
<dbReference type="InterPro" id="IPR036913">
    <property type="entry name" value="YegP-like_sf"/>
</dbReference>
<accession>A0ABP9BU87</accession>
<feature type="domain" description="DUF1508" evidence="2">
    <location>
        <begin position="75"/>
        <end position="119"/>
    </location>
</feature>
<proteinExistence type="predicted"/>
<dbReference type="Pfam" id="PF07411">
    <property type="entry name" value="DUF1508"/>
    <property type="match status" value="2"/>
</dbReference>
<comment type="caution">
    <text evidence="3">The sequence shown here is derived from an EMBL/GenBank/DDBJ whole genome shotgun (WGS) entry which is preliminary data.</text>
</comment>
<evidence type="ECO:0000313" key="3">
    <source>
        <dbReference type="EMBL" id="GAA4798726.1"/>
    </source>
</evidence>